<reference evidence="3 4" key="1">
    <citation type="submission" date="2019-09" db="EMBL/GenBank/DDBJ databases">
        <title>Genome sequencing of strain KACC 21233.</title>
        <authorList>
            <person name="Heo J."/>
            <person name="Kim S.-J."/>
            <person name="Kim J.-S."/>
            <person name="Hong S.-B."/>
            <person name="Kwon S.-W."/>
        </authorList>
    </citation>
    <scope>NUCLEOTIDE SEQUENCE [LARGE SCALE GENOMIC DNA]</scope>
    <source>
        <strain evidence="3 4">KACC 21233</strain>
    </source>
</reference>
<accession>A0A5C1YR82</accession>
<dbReference type="KEGG" id="acek:FLP30_08155"/>
<feature type="domain" description="Anthranilate synthase component I N-terminal" evidence="2">
    <location>
        <begin position="12"/>
        <end position="145"/>
    </location>
</feature>
<dbReference type="PANTHER" id="PTHR11236:SF9">
    <property type="entry name" value="ANTHRANILATE SYNTHASE COMPONENT 1"/>
    <property type="match status" value="1"/>
</dbReference>
<dbReference type="PANTHER" id="PTHR11236">
    <property type="entry name" value="AMINOBENZOATE/ANTHRANILATE SYNTHASE"/>
    <property type="match status" value="1"/>
</dbReference>
<dbReference type="Gene3D" id="3.60.120.10">
    <property type="entry name" value="Anthranilate synthase"/>
    <property type="match status" value="1"/>
</dbReference>
<dbReference type="SUPFAM" id="SSF56322">
    <property type="entry name" value="ADC synthase"/>
    <property type="match status" value="1"/>
</dbReference>
<dbReference type="PRINTS" id="PR00095">
    <property type="entry name" value="ANTSNTHASEI"/>
</dbReference>
<protein>
    <submittedName>
        <fullName evidence="3">Anthranilate synthase component I family protein</fullName>
    </submittedName>
</protein>
<dbReference type="RefSeq" id="WP_149279375.1">
    <property type="nucleotide sequence ID" value="NZ_CP043506.1"/>
</dbReference>
<dbReference type="Pfam" id="PF04715">
    <property type="entry name" value="Anth_synt_I_N"/>
    <property type="match status" value="1"/>
</dbReference>
<proteinExistence type="predicted"/>
<evidence type="ECO:0000259" key="2">
    <source>
        <dbReference type="Pfam" id="PF04715"/>
    </source>
</evidence>
<dbReference type="InterPro" id="IPR015890">
    <property type="entry name" value="Chorismate_C"/>
</dbReference>
<evidence type="ECO:0000313" key="3">
    <source>
        <dbReference type="EMBL" id="QEO17699.1"/>
    </source>
</evidence>
<sequence length="459" mass="49651">MAWVQELPWRDVDAVLAAWGGAPWCALLDSGGPVEERSRWQVFCHNPRHTVVLQPDGVTIDGIAQPCSSDVDIFDVLRAVFPISEAQETTHLPFCGGWIGFASYALGLMLEGVVSRHGGDPTPLLAAAAYDHAVVWDRQEKRCYVAGLSDRAGLLAGFLQAWGALSQNPLYFPVCPVLDLVPDQAHQAYCQAVSRAREYIAAGDIFQVNITGRFVAHVGAEVSSVSLYRQLRQSVPAPFGAYLSCGVGYALLSSSPERFLSVSPAGEIASRPIKGTAPRGATEEEDRTLAEALAVDEKECAENLMIVDLMRHDIGRVARTGSVHVPDFLRVERFSHVHHLVSEIRGQLLPGHDVFDLLRAALPPGSVTGAPKHRALEIIDELEASARGAYCGTLFRIGHDGSMDSSVIIRSFAREQDRLSIGVGGGITILSEPQKEYAEMRLKLAPFSAFVQGGGHALD</sequence>
<dbReference type="GO" id="GO:0000162">
    <property type="term" value="P:L-tryptophan biosynthetic process"/>
    <property type="evidence" value="ECO:0007669"/>
    <property type="project" value="TreeGrafter"/>
</dbReference>
<dbReference type="InterPro" id="IPR019999">
    <property type="entry name" value="Anth_synth_I-like"/>
</dbReference>
<feature type="domain" description="Chorismate-utilising enzyme C-terminal" evidence="1">
    <location>
        <begin position="186"/>
        <end position="443"/>
    </location>
</feature>
<dbReference type="EMBL" id="CP043506">
    <property type="protein sequence ID" value="QEO17699.1"/>
    <property type="molecule type" value="Genomic_DNA"/>
</dbReference>
<evidence type="ECO:0000313" key="4">
    <source>
        <dbReference type="Proteomes" id="UP000324536"/>
    </source>
</evidence>
<dbReference type="InterPro" id="IPR005801">
    <property type="entry name" value="ADC_synthase"/>
</dbReference>
<dbReference type="OrthoDB" id="9803598at2"/>
<dbReference type="Pfam" id="PF00425">
    <property type="entry name" value="Chorismate_bind"/>
    <property type="match status" value="1"/>
</dbReference>
<evidence type="ECO:0000259" key="1">
    <source>
        <dbReference type="Pfam" id="PF00425"/>
    </source>
</evidence>
<organism evidence="3 4">
    <name type="scientific">Acetobacter vaccinii</name>
    <dbReference type="NCBI Taxonomy" id="2592655"/>
    <lineage>
        <taxon>Bacteria</taxon>
        <taxon>Pseudomonadati</taxon>
        <taxon>Pseudomonadota</taxon>
        <taxon>Alphaproteobacteria</taxon>
        <taxon>Acetobacterales</taxon>
        <taxon>Acetobacteraceae</taxon>
        <taxon>Acetobacter</taxon>
    </lineage>
</organism>
<dbReference type="AlphaFoldDB" id="A0A5C1YR82"/>
<dbReference type="Proteomes" id="UP000324536">
    <property type="component" value="Chromosome"/>
</dbReference>
<dbReference type="InterPro" id="IPR006805">
    <property type="entry name" value="Anth_synth_I_N"/>
</dbReference>
<name>A0A5C1YR82_9PROT</name>
<keyword evidence="4" id="KW-1185">Reference proteome</keyword>
<gene>
    <name evidence="3" type="ORF">FLP30_08155</name>
</gene>